<keyword evidence="4 8" id="KW-0106">Calcium</keyword>
<evidence type="ECO:0000313" key="13">
    <source>
        <dbReference type="EMBL" id="ETN67439.1"/>
    </source>
</evidence>
<dbReference type="GO" id="GO:0005886">
    <property type="term" value="C:plasma membrane"/>
    <property type="evidence" value="ECO:0007669"/>
    <property type="project" value="InterPro"/>
</dbReference>
<evidence type="ECO:0000256" key="2">
    <source>
        <dbReference type="ARBA" id="ARBA00022692"/>
    </source>
</evidence>
<feature type="domain" description="Cadherin" evidence="12">
    <location>
        <begin position="415"/>
        <end position="509"/>
    </location>
</feature>
<feature type="transmembrane region" description="Helical" evidence="10">
    <location>
        <begin position="1591"/>
        <end position="1612"/>
    </location>
</feature>
<dbReference type="Gene3D" id="2.60.40.60">
    <property type="entry name" value="Cadherins"/>
    <property type="match status" value="9"/>
</dbReference>
<evidence type="ECO:0000256" key="4">
    <source>
        <dbReference type="ARBA" id="ARBA00022837"/>
    </source>
</evidence>
<comment type="subcellular location">
    <subcellularLocation>
        <location evidence="1">Membrane</location>
        <topology evidence="1">Single-pass membrane protein</topology>
    </subcellularLocation>
</comment>
<dbReference type="SMART" id="SM00112">
    <property type="entry name" value="CA"/>
    <property type="match status" value="9"/>
</dbReference>
<keyword evidence="5 10" id="KW-1133">Transmembrane helix</keyword>
<feature type="signal peptide" evidence="11">
    <location>
        <begin position="1"/>
        <end position="35"/>
    </location>
</feature>
<keyword evidence="3" id="KW-0677">Repeat</keyword>
<dbReference type="Proteomes" id="UP000000673">
    <property type="component" value="Unassembled WGS sequence"/>
</dbReference>
<evidence type="ECO:0000256" key="8">
    <source>
        <dbReference type="PROSITE-ProRule" id="PRU00043"/>
    </source>
</evidence>
<dbReference type="InterPro" id="IPR002126">
    <property type="entry name" value="Cadherin-like_dom"/>
</dbReference>
<feature type="chain" id="PRO_5010156079" description="Cadherin domain-containing protein" evidence="11">
    <location>
        <begin position="36"/>
        <end position="1748"/>
    </location>
</feature>
<dbReference type="VEuPathDB" id="VectorBase:ADAR2_007603"/>
<dbReference type="VEuPathDB" id="VectorBase:ADAC000742"/>
<dbReference type="GO" id="GO:0005509">
    <property type="term" value="F:calcium ion binding"/>
    <property type="evidence" value="ECO:0007669"/>
    <property type="project" value="UniProtKB-UniRule"/>
</dbReference>
<feature type="domain" description="Cadherin" evidence="12">
    <location>
        <begin position="1145"/>
        <end position="1244"/>
    </location>
</feature>
<feature type="domain" description="Cadherin" evidence="12">
    <location>
        <begin position="1264"/>
        <end position="1359"/>
    </location>
</feature>
<dbReference type="PROSITE" id="PS00232">
    <property type="entry name" value="CADHERIN_1"/>
    <property type="match status" value="2"/>
</dbReference>
<evidence type="ECO:0000259" key="12">
    <source>
        <dbReference type="PROSITE" id="PS50268"/>
    </source>
</evidence>
<dbReference type="eggNOG" id="KOG3594">
    <property type="taxonomic scope" value="Eukaryota"/>
</dbReference>
<keyword evidence="15" id="KW-1185">Reference proteome</keyword>
<feature type="region of interest" description="Disordered" evidence="9">
    <location>
        <begin position="1722"/>
        <end position="1748"/>
    </location>
</feature>
<keyword evidence="2 10" id="KW-0812">Transmembrane</keyword>
<reference evidence="13" key="3">
    <citation type="journal article" date="2013" name="Nucleic Acids Res.">
        <title>The genome of Anopheles darlingi, the main neotropical malaria vector.</title>
        <authorList>
            <person name="Marinotti O."/>
            <person name="Cerqueira G.C."/>
            <person name="de Almeida L.G."/>
            <person name="Ferro M.I."/>
            <person name="Loreto E.L."/>
            <person name="Zaha A."/>
            <person name="Teixeira S.M."/>
            <person name="Wespiser A.R."/>
            <person name="Almeida E Silva A."/>
            <person name="Schlindwein A.D."/>
            <person name="Pacheco A.C."/>
            <person name="Silva A.L."/>
            <person name="Graveley B.R."/>
            <person name="Walenz B.P."/>
            <person name="Lima Bde A."/>
            <person name="Ribeiro C.A."/>
            <person name="Nunes-Silva C.G."/>
            <person name="de Carvalho C.R."/>
            <person name="Soares C.M."/>
            <person name="de Menezes C.B."/>
            <person name="Matiolli C."/>
            <person name="Caffrey D."/>
            <person name="Araujo D.A."/>
            <person name="de Oliveira D.M."/>
            <person name="Golenbock D."/>
            <person name="Grisard E.C."/>
            <person name="Fantinatti-Garboggini F."/>
            <person name="de Carvalho F.M."/>
            <person name="Barcellos F.G."/>
            <person name="Prosdocimi F."/>
            <person name="May G."/>
            <person name="Azevedo Junior G.M."/>
            <person name="Guimaraes G.M."/>
            <person name="Goldman G.H."/>
            <person name="Padilha I.Q."/>
            <person name="Batista Jda S."/>
            <person name="Ferro J.A."/>
            <person name="Ribeiro J.M."/>
            <person name="Fietto J.L."/>
            <person name="Dabbas K.M."/>
            <person name="Cerdeira L."/>
            <person name="Agnez-Lima L.F."/>
            <person name="Brocchi M."/>
            <person name="de Carvalho M.O."/>
            <person name="Teixeira Mde M."/>
            <person name="Diniz Maia Mde M."/>
            <person name="Goldman M.H."/>
            <person name="Cruz Schneider M.P."/>
            <person name="Felipe M.S."/>
            <person name="Hungria M."/>
            <person name="Nicolas M.F."/>
            <person name="Pereira M."/>
            <person name="Montes M.A."/>
            <person name="Cantao M.E."/>
            <person name="Vincentz M."/>
            <person name="Rafael M.S."/>
            <person name="Silverman N."/>
            <person name="Stoco P.H."/>
            <person name="Souza R.C."/>
            <person name="Vicentini R."/>
            <person name="Gazzinelli R.T."/>
            <person name="Neves Rde O."/>
            <person name="Silva R."/>
            <person name="Astolfi-Filho S."/>
            <person name="Maciel T.E."/>
            <person name="Urmenyi T.P."/>
            <person name="Tadei W.P."/>
            <person name="Camargo E.P."/>
            <person name="de Vasconcelos A.T."/>
        </authorList>
    </citation>
    <scope>NUCLEOTIDE SEQUENCE</scope>
</reference>
<evidence type="ECO:0000256" key="1">
    <source>
        <dbReference type="ARBA" id="ARBA00004167"/>
    </source>
</evidence>
<dbReference type="SUPFAM" id="SSF49313">
    <property type="entry name" value="Cadherin-like"/>
    <property type="match status" value="7"/>
</dbReference>
<evidence type="ECO:0000256" key="10">
    <source>
        <dbReference type="SAM" id="Phobius"/>
    </source>
</evidence>
<reference evidence="13" key="2">
    <citation type="submission" date="2010-05" db="EMBL/GenBank/DDBJ databases">
        <authorList>
            <person name="Almeida L.G."/>
            <person name="Nicolas M.F."/>
            <person name="Souza R.C."/>
            <person name="Vasconcelos A.T.R."/>
        </authorList>
    </citation>
    <scope>NUCLEOTIDE SEQUENCE</scope>
</reference>
<feature type="domain" description="Cadherin" evidence="12">
    <location>
        <begin position="1001"/>
        <end position="1118"/>
    </location>
</feature>
<feature type="domain" description="Cadherin" evidence="12">
    <location>
        <begin position="510"/>
        <end position="629"/>
    </location>
</feature>
<dbReference type="EMBL" id="ADMH02000186">
    <property type="protein sequence ID" value="ETN67439.1"/>
    <property type="molecule type" value="Genomic_DNA"/>
</dbReference>
<evidence type="ECO:0000313" key="15">
    <source>
        <dbReference type="Proteomes" id="UP000000673"/>
    </source>
</evidence>
<dbReference type="GO" id="GO:0007156">
    <property type="term" value="P:homophilic cell adhesion via plasma membrane adhesion molecules"/>
    <property type="evidence" value="ECO:0007669"/>
    <property type="project" value="InterPro"/>
</dbReference>
<dbReference type="PROSITE" id="PS50268">
    <property type="entry name" value="CADHERIN_2"/>
    <property type="match status" value="10"/>
</dbReference>
<keyword evidence="7" id="KW-0325">Glycoprotein</keyword>
<reference evidence="14" key="4">
    <citation type="submission" date="2015-06" db="UniProtKB">
        <authorList>
            <consortium name="EnsemblMetazoa"/>
        </authorList>
    </citation>
    <scope>IDENTIFICATION</scope>
</reference>
<accession>W5JWP1</accession>
<feature type="domain" description="Cadherin" evidence="12">
    <location>
        <begin position="1360"/>
        <end position="1474"/>
    </location>
</feature>
<evidence type="ECO:0000256" key="9">
    <source>
        <dbReference type="SAM" id="MobiDB-lite"/>
    </source>
</evidence>
<protein>
    <recommendedName>
        <fullName evidence="12">Cadherin domain-containing protein</fullName>
    </recommendedName>
</protein>
<name>W5JWP1_ANODA</name>
<dbReference type="CDD" id="cd11304">
    <property type="entry name" value="Cadherin_repeat"/>
    <property type="match status" value="9"/>
</dbReference>
<dbReference type="PANTHER" id="PTHR24028:SF328">
    <property type="entry name" value="CADHERIN-3"/>
    <property type="match status" value="1"/>
</dbReference>
<evidence type="ECO:0000256" key="11">
    <source>
        <dbReference type="SAM" id="SignalP"/>
    </source>
</evidence>
<evidence type="ECO:0000256" key="6">
    <source>
        <dbReference type="ARBA" id="ARBA00023136"/>
    </source>
</evidence>
<dbReference type="STRING" id="43151.W5JWP1"/>
<dbReference type="InterPro" id="IPR015919">
    <property type="entry name" value="Cadherin-like_sf"/>
</dbReference>
<evidence type="ECO:0000256" key="7">
    <source>
        <dbReference type="ARBA" id="ARBA00023180"/>
    </source>
</evidence>
<organism evidence="13">
    <name type="scientific">Anopheles darlingi</name>
    <name type="common">Mosquito</name>
    <dbReference type="NCBI Taxonomy" id="43151"/>
    <lineage>
        <taxon>Eukaryota</taxon>
        <taxon>Metazoa</taxon>
        <taxon>Ecdysozoa</taxon>
        <taxon>Arthropoda</taxon>
        <taxon>Hexapoda</taxon>
        <taxon>Insecta</taxon>
        <taxon>Pterygota</taxon>
        <taxon>Neoptera</taxon>
        <taxon>Endopterygota</taxon>
        <taxon>Diptera</taxon>
        <taxon>Nematocera</taxon>
        <taxon>Culicoidea</taxon>
        <taxon>Culicidae</taxon>
        <taxon>Anophelinae</taxon>
        <taxon>Anopheles</taxon>
    </lineage>
</organism>
<dbReference type="FunFam" id="2.60.40.60:FF:000471">
    <property type="entry name" value="E-cadherin-like protein"/>
    <property type="match status" value="1"/>
</dbReference>
<feature type="domain" description="Cadherin" evidence="12">
    <location>
        <begin position="285"/>
        <end position="389"/>
    </location>
</feature>
<sequence>MQWSIGALVMFPEQNRCFAWLLASVLLVLAGPASETTVRAQDWVDPRFVSGNEENISLSAYEPAFTQQNVWMVEEMPTPYVMLYLNYKGTALPNIIAAPSSLGATVARADDGRWTVNVNRRQDYEVPDQRAPLIQLSVEDASRPYIIPVQLVNVLDNAPVMTAENYCEISELQKDFTSDCLYKVYHADGFEKGNILNSSTNELSFEIEDAIASEHFEFWEVPEGKPEDPNHNILYNLRVKKQLDYAEKSLFNFITTVYDLDRTHSFKMNTIVKVRNVDSRNPTFTRPFTTQRIMEKEEFRTTVIAIDTDTELNNPICYRLQTLVLDYQKYFSIGETSGEMIVQPIDRDTEKNELYSFTITAYKCHNPSNRTSIDGAIILEDKNDCWPEFEVRPVELEFWENMVMELNFEQFIIDDRDLGENARYTVRLTETVGGQEQETDSFTIIPSSGYQRTAFTVNINNASKLDFEDPPRQSFQLHATAQEPSEPSHVRMQTIGIKLKNWNDEIPAFSDTEYEVSVRETIEGNELLAEVTVTDRDIGDGITLTALGRIAESLDIVALPIVVIDNVPSYSFQILTKVDNIFDYDIAKEVIVQLQAQDKLQTDRNEPLHRIFSQLSINVIDVNNKPPQITLPRGTLHIVENSEPESPVIIGESEVGEIIGTDPDTEADLQFSIDWSSSYGTKSGVRAKEDTYQGCFYIREERINQQRTIGTLRVNPSFKLQVDYEMYDTLFLMIRLIDRNQTIMPNSVEVAITVQIDDVNDNAPEFDNATLTVVRSVRERSDAGVTIGNIIAYDIDGPGNNEITFSMSPINPDHEGWMSIDQNGIIRVEGNRTIDCDTPPIDVVLQSVTVSDWLFSTSHVFTIVLMDTNNKLPYHDPFPDEGRVFQFEKLQSKSVVARVEGKDQDRDVAYHTVSYEINYRDFAQLQRYFEVDRAGQVYVKENNEPLDRDGGLESITINVVMVDNAGGYDVQNRVSTNIFLTLLDINDHYPELPELGEDSSQISEDVKTGYTIKADLAALDRDDRLTPNAKINYHIRQVSPAIGTSLFLLESVNEYNATLKAAQDFKGYYGNWTVRIEACDRGSEYEPIIALPEPGRDNCRTRDYELVINPFNYQAPTIVYPVRNSQLRLKYESLYNGRPLNDTNGSVLPDFSAIDEDGGIYGDVTFTLQSTNEGDKDHEVFRIDKIDRKSGQLVLENALAVQPYPKNYSLTVIARDGGDKRTEVQINVVFIDMTGEPAFLEPTFDTDFTENEEGRDERRQLPFAEDPKNAGLPPGAQTNVFYFIDRSYGNASHLFALDPVTNVLRLAVLLDREEIPSHEIRVVATNNENGPPVPIVESSAALLVVRIKVNDVNDNPPVFQQRFYAAGITTEDRVQKPLFRVFADDPDEDEIIRYEIVAGSGETVGENLPPSGSALPFRLDGNTGELTLQQKVLPTQKGYYQFTIMAFDRDDTHNDTTTAKIYIVSESNRVTFVFLNSVEEIDQPDIRDFLAQQLSAAYDMECNIDDIDQSIATERQEQEIPSAGSSSETDVRTHFILNNQAVEASTIQQRSSNRTFVTELKTVLRTRNLSLQNVPTPLEPLSEVNETLQTVLIAVAGALAVLCVILFVAFFIKIRSLNRQLKALSATDFGSISSELNGKPTRTVPTTNIFSIEGSNPVLNDNEYGRHGGGGGYYDDLSVQSDESDFTDMDKDMFATKRKESLNPAFMEHIRQRSLNPMVNATVRSNDSGSTPVHQKVDETEDELSHRF</sequence>
<dbReference type="InterPro" id="IPR050174">
    <property type="entry name" value="Protocadherin/Cadherin-CA"/>
</dbReference>
<evidence type="ECO:0000256" key="3">
    <source>
        <dbReference type="ARBA" id="ARBA00022737"/>
    </source>
</evidence>
<dbReference type="HOGENOM" id="CLU_001354_2_0_1"/>
<dbReference type="EnsemblMetazoa" id="ADAC000742-RA">
    <property type="protein sequence ID" value="ADAC000742-PA"/>
    <property type="gene ID" value="ADAC000742"/>
</dbReference>
<keyword evidence="6 10" id="KW-0472">Membrane</keyword>
<gene>
    <name evidence="13" type="ORF">AND_000742</name>
</gene>
<proteinExistence type="predicted"/>
<feature type="compositionally biased region" description="Polar residues" evidence="9">
    <location>
        <begin position="1722"/>
        <end position="1733"/>
    </location>
</feature>
<reference evidence="13 15" key="1">
    <citation type="journal article" date="2010" name="BMC Genomics">
        <title>Combination of measures distinguishes pre-miRNAs from other stem-loops in the genome of the newly sequenced Anopheles darlingi.</title>
        <authorList>
            <person name="Mendes N.D."/>
            <person name="Freitas A.T."/>
            <person name="Vasconcelos A.T."/>
            <person name="Sagot M.F."/>
        </authorList>
    </citation>
    <scope>NUCLEOTIDE SEQUENCE</scope>
</reference>
<dbReference type="PANTHER" id="PTHR24028">
    <property type="entry name" value="CADHERIN-87A"/>
    <property type="match status" value="1"/>
</dbReference>
<dbReference type="InterPro" id="IPR020894">
    <property type="entry name" value="Cadherin_CS"/>
</dbReference>
<feature type="compositionally biased region" description="Basic and acidic residues" evidence="9">
    <location>
        <begin position="1735"/>
        <end position="1748"/>
    </location>
</feature>
<feature type="domain" description="Cadherin" evidence="12">
    <location>
        <begin position="638"/>
        <end position="766"/>
    </location>
</feature>
<keyword evidence="11" id="KW-0732">Signal</keyword>
<evidence type="ECO:0000313" key="14">
    <source>
        <dbReference type="EnsemblMetazoa" id="ADAC000742-PA"/>
    </source>
</evidence>
<evidence type="ECO:0000256" key="5">
    <source>
        <dbReference type="ARBA" id="ARBA00022989"/>
    </source>
</evidence>
<dbReference type="OMA" id="YHADGFE"/>
<feature type="domain" description="Cadherin" evidence="12">
    <location>
        <begin position="776"/>
        <end position="875"/>
    </location>
</feature>
<dbReference type="PRINTS" id="PR00205">
    <property type="entry name" value="CADHERIN"/>
</dbReference>
<feature type="domain" description="Cadherin" evidence="12">
    <location>
        <begin position="888"/>
        <end position="992"/>
    </location>
</feature>